<sequence length="551" mass="59703">MKAIADLNRDGLPDLIIGGDNVELVWYEAPHWSKHLIDPSTRSQSGSAVADLDTDGDPDILIGTHWYENDGNGSAWTKHPLGNAGTHDIVVADFNKDGRPDVAMRGESDSPVTLFLQQGQGQWSTFDIDPGYGRNGLDVGDLDRDGWLDLAVGGIWMQNPGGSGADLASKSWAKHTFAGGWPQYAAVRLIDLNADGRLDALLSPSEQTGEVAWFEAPADPQQEQGWVKHLIHSGVNSVHSLDVVDMDGDGRLDVVGSEFRGDKRLFVWLNRGGGEEWEAHVLAREGLHQTRVADIGNDGDYDIFGHVCPEPEACFGTGPVVLMENQAADSSDKVLVFSKTESFRHDSIPDGIAAIRQLGNQNGFAVDATEDPTAFTSGNLARYKAVIFLNTQGNVLNSSQQAAFQQYIQSGGGFVGVHSAADTLTGWPWYIRLVGAKFASEIRAAGLKMTVVDGSHPSTQDLPNPWYFELEAYNFDVNPKTNGVSVLLNLDEGYVDGGTMGSDHPMAWYHLYDGGRSWYTNLGSNKADYSDPSFLAHLLGGIRWAGKLGSD</sequence>
<organism evidence="3 4">
    <name type="scientific">Calidithermus roseus</name>
    <dbReference type="NCBI Taxonomy" id="1644118"/>
    <lineage>
        <taxon>Bacteria</taxon>
        <taxon>Thermotogati</taxon>
        <taxon>Deinococcota</taxon>
        <taxon>Deinococci</taxon>
        <taxon>Thermales</taxon>
        <taxon>Thermaceae</taxon>
        <taxon>Calidithermus</taxon>
    </lineage>
</organism>
<dbReference type="PANTHER" id="PTHR40469:SF2">
    <property type="entry name" value="GALACTOSE-BINDING DOMAIN-LIKE SUPERFAMILY PROTEIN"/>
    <property type="match status" value="1"/>
</dbReference>
<proteinExistence type="predicted"/>
<dbReference type="SUPFAM" id="SSF69318">
    <property type="entry name" value="Integrin alpha N-terminal domain"/>
    <property type="match status" value="1"/>
</dbReference>
<evidence type="ECO:0000313" key="4">
    <source>
        <dbReference type="Proteomes" id="UP000265341"/>
    </source>
</evidence>
<dbReference type="InterPro" id="IPR028994">
    <property type="entry name" value="Integrin_alpha_N"/>
</dbReference>
<evidence type="ECO:0000313" key="3">
    <source>
        <dbReference type="EMBL" id="RIH83171.1"/>
    </source>
</evidence>
<feature type="domain" description="ThuA-like" evidence="2">
    <location>
        <begin position="333"/>
        <end position="545"/>
    </location>
</feature>
<dbReference type="InterPro" id="IPR029010">
    <property type="entry name" value="ThuA-like"/>
</dbReference>
<dbReference type="PANTHER" id="PTHR40469">
    <property type="entry name" value="SECRETED GLYCOSYL HYDROLASE"/>
    <property type="match status" value="1"/>
</dbReference>
<keyword evidence="1" id="KW-0732">Signal</keyword>
<dbReference type="Pfam" id="PF13517">
    <property type="entry name" value="FG-GAP_3"/>
    <property type="match status" value="3"/>
</dbReference>
<dbReference type="Gene3D" id="3.40.50.880">
    <property type="match status" value="1"/>
</dbReference>
<name>A0A399EM13_9DEIN</name>
<dbReference type="EMBL" id="QWLA01000083">
    <property type="protein sequence ID" value="RIH83171.1"/>
    <property type="molecule type" value="Genomic_DNA"/>
</dbReference>
<keyword evidence="4" id="KW-1185">Reference proteome</keyword>
<gene>
    <name evidence="3" type="ORF">Mrose_03142</name>
</gene>
<comment type="caution">
    <text evidence="3">The sequence shown here is derived from an EMBL/GenBank/DDBJ whole genome shotgun (WGS) entry which is preliminary data.</text>
</comment>
<dbReference type="InterPro" id="IPR013517">
    <property type="entry name" value="FG-GAP"/>
</dbReference>
<dbReference type="Gene3D" id="2.130.10.130">
    <property type="entry name" value="Integrin alpha, N-terminal"/>
    <property type="match status" value="2"/>
</dbReference>
<dbReference type="SUPFAM" id="SSF52317">
    <property type="entry name" value="Class I glutamine amidotransferase-like"/>
    <property type="match status" value="1"/>
</dbReference>
<evidence type="ECO:0000256" key="1">
    <source>
        <dbReference type="ARBA" id="ARBA00022729"/>
    </source>
</evidence>
<dbReference type="Pfam" id="PF06283">
    <property type="entry name" value="ThuA"/>
    <property type="match status" value="1"/>
</dbReference>
<dbReference type="InterPro" id="IPR029062">
    <property type="entry name" value="Class_I_gatase-like"/>
</dbReference>
<evidence type="ECO:0000259" key="2">
    <source>
        <dbReference type="Pfam" id="PF06283"/>
    </source>
</evidence>
<protein>
    <submittedName>
        <fullName evidence="3">ThuA like protein</fullName>
    </submittedName>
</protein>
<reference evidence="3 4" key="1">
    <citation type="submission" date="2018-08" db="EMBL/GenBank/DDBJ databases">
        <title>Meiothermus roseus NBRC 110900 genome sequencing project.</title>
        <authorList>
            <person name="Da Costa M.S."/>
            <person name="Albuquerque L."/>
            <person name="Raposo P."/>
            <person name="Froufe H.J.C."/>
            <person name="Barroso C.S."/>
            <person name="Egas C."/>
        </authorList>
    </citation>
    <scope>NUCLEOTIDE SEQUENCE [LARGE SCALE GENOMIC DNA]</scope>
    <source>
        <strain evidence="3 4">NBRC 110900</strain>
    </source>
</reference>
<dbReference type="AlphaFoldDB" id="A0A399EM13"/>
<accession>A0A399EM13</accession>
<dbReference type="Proteomes" id="UP000265341">
    <property type="component" value="Unassembled WGS sequence"/>
</dbReference>